<feature type="signal peptide" evidence="8">
    <location>
        <begin position="1"/>
        <end position="21"/>
    </location>
</feature>
<dbReference type="InterPro" id="IPR001775">
    <property type="entry name" value="GspD/PilQ"/>
</dbReference>
<keyword evidence="12" id="KW-0614">Plasmid</keyword>
<evidence type="ECO:0000256" key="1">
    <source>
        <dbReference type="ARBA" id="ARBA00004370"/>
    </source>
</evidence>
<dbReference type="PANTHER" id="PTHR30332">
    <property type="entry name" value="PROBABLE GENERAL SECRETION PATHWAY PROTEIN D"/>
    <property type="match status" value="1"/>
</dbReference>
<organism evidence="12 13">
    <name type="scientific">Aliarcobacter cryaerophilus ATCC 43158</name>
    <dbReference type="NCBI Taxonomy" id="1032070"/>
    <lineage>
        <taxon>Bacteria</taxon>
        <taxon>Pseudomonadati</taxon>
        <taxon>Campylobacterota</taxon>
        <taxon>Epsilonproteobacteria</taxon>
        <taxon>Campylobacterales</taxon>
        <taxon>Arcobacteraceae</taxon>
        <taxon>Aliarcobacter</taxon>
    </lineage>
</organism>
<keyword evidence="6" id="KW-0813">Transport</keyword>
<feature type="region of interest" description="Disordered" evidence="7">
    <location>
        <begin position="609"/>
        <end position="646"/>
    </location>
</feature>
<feature type="compositionally biased region" description="Basic and acidic residues" evidence="7">
    <location>
        <begin position="635"/>
        <end position="646"/>
    </location>
</feature>
<evidence type="ECO:0000313" key="12">
    <source>
        <dbReference type="EMBL" id="AYJ81201.1"/>
    </source>
</evidence>
<dbReference type="InterPro" id="IPR038591">
    <property type="entry name" value="NolW-like_sf"/>
</dbReference>
<feature type="compositionally biased region" description="Basic and acidic residues" evidence="7">
    <location>
        <begin position="609"/>
        <end position="626"/>
    </location>
</feature>
<geneLocation type="plasmid" evidence="13">
    <name>pacry43158</name>
</geneLocation>
<reference evidence="12 13" key="1">
    <citation type="submission" date="2018-10" db="EMBL/GenBank/DDBJ databases">
        <title>Complete genome sequences of Arcobacter cryaerophilus strains ATCC 43158 and ATCC 49615.</title>
        <authorList>
            <person name="Miller W.G."/>
            <person name="Yee E."/>
            <person name="Bono J.L."/>
        </authorList>
    </citation>
    <scope>NUCLEOTIDE SEQUENCE [LARGE SCALE GENOMIC DNA]</scope>
    <source>
        <strain evidence="12 13">ATCC 43158</strain>
        <plasmid evidence="13">pacry43158</plasmid>
    </source>
</reference>
<dbReference type="KEGG" id="acre:ACRYA_a0076"/>
<gene>
    <name evidence="12" type="ORF">ACRYA_a0076</name>
</gene>
<dbReference type="EMBL" id="CP032824">
    <property type="protein sequence ID" value="AYJ81201.1"/>
    <property type="molecule type" value="Genomic_DNA"/>
</dbReference>
<evidence type="ECO:0000256" key="4">
    <source>
        <dbReference type="ARBA" id="ARBA00023136"/>
    </source>
</evidence>
<dbReference type="Proteomes" id="UP000273809">
    <property type="component" value="Plasmid pACRY43158"/>
</dbReference>
<keyword evidence="2" id="KW-0812">Transmembrane</keyword>
<dbReference type="Pfam" id="PF03958">
    <property type="entry name" value="Secretin_N"/>
    <property type="match status" value="1"/>
</dbReference>
<feature type="domain" description="GspD-like N0" evidence="11">
    <location>
        <begin position="29"/>
        <end position="97"/>
    </location>
</feature>
<dbReference type="Gene3D" id="3.55.50.30">
    <property type="match status" value="1"/>
</dbReference>
<dbReference type="RefSeq" id="WP_170144486.1">
    <property type="nucleotide sequence ID" value="NZ_CP021073.1"/>
</dbReference>
<dbReference type="InterPro" id="IPR004845">
    <property type="entry name" value="T2SS_GspD_CS"/>
</dbReference>
<feature type="domain" description="Type II/III secretion system secretin-like" evidence="9">
    <location>
        <begin position="408"/>
        <end position="569"/>
    </location>
</feature>
<dbReference type="PRINTS" id="PR00811">
    <property type="entry name" value="BCTERIALGSPD"/>
</dbReference>
<evidence type="ECO:0000256" key="3">
    <source>
        <dbReference type="ARBA" id="ARBA00022729"/>
    </source>
</evidence>
<keyword evidence="3 8" id="KW-0732">Signal</keyword>
<evidence type="ECO:0000256" key="8">
    <source>
        <dbReference type="SAM" id="SignalP"/>
    </source>
</evidence>
<dbReference type="PROSITE" id="PS00875">
    <property type="entry name" value="T2SP_D"/>
    <property type="match status" value="1"/>
</dbReference>
<dbReference type="Pfam" id="PF00263">
    <property type="entry name" value="Secretin"/>
    <property type="match status" value="1"/>
</dbReference>
<dbReference type="InterPro" id="IPR049371">
    <property type="entry name" value="GspD-like_N0"/>
</dbReference>
<protein>
    <submittedName>
        <fullName evidence="12">Type II secretion/transformation system, D protein</fullName>
    </submittedName>
</protein>
<dbReference type="GeneID" id="39475590"/>
<dbReference type="Gene3D" id="3.30.1370.120">
    <property type="match status" value="3"/>
</dbReference>
<evidence type="ECO:0000259" key="9">
    <source>
        <dbReference type="Pfam" id="PF00263"/>
    </source>
</evidence>
<dbReference type="InterPro" id="IPR004846">
    <property type="entry name" value="T2SS/T3SS_dom"/>
</dbReference>
<dbReference type="GO" id="GO:0015627">
    <property type="term" value="C:type II protein secretion system complex"/>
    <property type="evidence" value="ECO:0007669"/>
    <property type="project" value="TreeGrafter"/>
</dbReference>
<comment type="similarity">
    <text evidence="5">Belongs to the bacterial secretin family.</text>
</comment>
<evidence type="ECO:0000259" key="11">
    <source>
        <dbReference type="Pfam" id="PF21305"/>
    </source>
</evidence>
<dbReference type="InterPro" id="IPR005644">
    <property type="entry name" value="NolW-like"/>
</dbReference>
<keyword evidence="4" id="KW-0472">Membrane</keyword>
<dbReference type="Pfam" id="PF21305">
    <property type="entry name" value="type_II_gspD_N0"/>
    <property type="match status" value="1"/>
</dbReference>
<evidence type="ECO:0000313" key="13">
    <source>
        <dbReference type="Proteomes" id="UP000273809"/>
    </source>
</evidence>
<feature type="domain" description="NolW-like" evidence="10">
    <location>
        <begin position="262"/>
        <end position="331"/>
    </location>
</feature>
<dbReference type="GO" id="GO:0009306">
    <property type="term" value="P:protein secretion"/>
    <property type="evidence" value="ECO:0007669"/>
    <property type="project" value="InterPro"/>
</dbReference>
<evidence type="ECO:0000256" key="6">
    <source>
        <dbReference type="RuleBase" id="RU004004"/>
    </source>
</evidence>
<dbReference type="AlphaFoldDB" id="A0AAD0TVB4"/>
<feature type="chain" id="PRO_5042156189" evidence="8">
    <location>
        <begin position="22"/>
        <end position="659"/>
    </location>
</feature>
<name>A0AAD0TVB4_9BACT</name>
<sequence length="659" mass="73083">MRLINGFILLCILFISLNAQQTDELMDIKFKDLKVMELIKTVSKILNKNILITEDIQGNVDFVSNKQIKKSDLIKILGYVLESKGYSLVQNDDILRIVKLNDSSNSNIPVVNNNLEDELHWMVTEVFTVKGTDVDYIASKIRHLISKNAKMVTNKDSNVLAITDFKDNIDTLKSVVNIMTSGAYKDTVIVDLKNIEVSEAKKSLDEIAKSKFNDKVETQKVSIIENKNNNSLVIIGEKGNINYLAKYITNVDNATSLIKREVKVFSLKNVEASNIIKILEGIVEKKAYPDPNKKPLISVDEETNAIVVMSPADELEYIKTLISELDKEKAQVYVQARIIEVNDEMVNKIGIQYGILGGTAGSDGLAAISTNLNGGSNAVNEAVKTLGIDVAGMNIKSGLALGASLNLLKQNGALDIVSEPSILAVNNKESSIYVGEKISIQTSSSVTDGGTERTNYQREDVGLTLKVKPRISSDTKVTLEINALLEGIKATSVSPGQNPDTNKKEIKTTAILNNGESVIIGGLIENKNESTVSKVPVLGDIPLLGGLFRNDATINRKNNLVVIVTPYMIPQSKDITYIRNQLTELKNLEDKYLEDSLIRLKENSLKKQLENQEREKKMKELDKDIKNINNSNKIQKYDTPKESNQKIDDFFKQFENNGQ</sequence>
<proteinExistence type="inferred from homology"/>
<dbReference type="GO" id="GO:0009279">
    <property type="term" value="C:cell outer membrane"/>
    <property type="evidence" value="ECO:0007669"/>
    <property type="project" value="UniProtKB-SubCell"/>
</dbReference>
<dbReference type="PANTHER" id="PTHR30332:SF24">
    <property type="entry name" value="SECRETIN GSPD-RELATED"/>
    <property type="match status" value="1"/>
</dbReference>
<evidence type="ECO:0000256" key="7">
    <source>
        <dbReference type="SAM" id="MobiDB-lite"/>
    </source>
</evidence>
<dbReference type="PRINTS" id="PR01032">
    <property type="entry name" value="PHAGEIV"/>
</dbReference>
<evidence type="ECO:0000256" key="2">
    <source>
        <dbReference type="ARBA" id="ARBA00022692"/>
    </source>
</evidence>
<evidence type="ECO:0000256" key="5">
    <source>
        <dbReference type="RuleBase" id="RU004003"/>
    </source>
</evidence>
<accession>A0AAD0TVB4</accession>
<dbReference type="InterPro" id="IPR050810">
    <property type="entry name" value="Bact_Secretion_Sys_Channel"/>
</dbReference>
<comment type="subcellular location">
    <subcellularLocation>
        <location evidence="6">Cell outer membrane</location>
    </subcellularLocation>
    <subcellularLocation>
        <location evidence="1">Membrane</location>
    </subcellularLocation>
</comment>
<evidence type="ECO:0000259" key="10">
    <source>
        <dbReference type="Pfam" id="PF03958"/>
    </source>
</evidence>